<gene>
    <name evidence="6" type="primary">gcvA</name>
    <name evidence="6" type="ORF">RY831_12660</name>
</gene>
<evidence type="ECO:0000313" key="6">
    <source>
        <dbReference type="EMBL" id="MEC4720006.1"/>
    </source>
</evidence>
<dbReference type="Pfam" id="PF03466">
    <property type="entry name" value="LysR_substrate"/>
    <property type="match status" value="1"/>
</dbReference>
<dbReference type="Proteomes" id="UP001352263">
    <property type="component" value="Unassembled WGS sequence"/>
</dbReference>
<comment type="caution">
    <text evidence="6">The sequence shown here is derived from an EMBL/GenBank/DDBJ whole genome shotgun (WGS) entry which is preliminary data.</text>
</comment>
<keyword evidence="7" id="KW-1185">Reference proteome</keyword>
<feature type="domain" description="HTH lysR-type" evidence="5">
    <location>
        <begin position="6"/>
        <end position="63"/>
    </location>
</feature>
<protein>
    <submittedName>
        <fullName evidence="6">Transcriptional regulator GcvA</fullName>
    </submittedName>
</protein>
<dbReference type="PANTHER" id="PTHR30537">
    <property type="entry name" value="HTH-TYPE TRANSCRIPTIONAL REGULATOR"/>
    <property type="match status" value="1"/>
</dbReference>
<keyword evidence="4" id="KW-0804">Transcription</keyword>
<evidence type="ECO:0000256" key="1">
    <source>
        <dbReference type="ARBA" id="ARBA00009437"/>
    </source>
</evidence>
<evidence type="ECO:0000313" key="7">
    <source>
        <dbReference type="Proteomes" id="UP001352263"/>
    </source>
</evidence>
<sequence>MSHRLPPLSSLRAFEAVARLQSIKAAAGELNVTGGAVSLQIRNLEEWLGMPLFIRKARRLVLTTEGKRYFTSVSAAFRVLGEATRGLRGNGKSTLNVSCTQGFALQWLVPRMERFAAVAPHIDVKIDATHHLVDFERDDMDFAIRHGLGVYEGLASEKLVDDDLIPVASPGLIGNAVFKSPNDLRSFMLLHDEHRDDWRAWIASAGADALNAERGILFSGNAVVDAAKGGRGIALLRRSLVEEELRSGDLVQLFPQALRVDIAYYLVYPQGVLDNGDAEIFRQWLHKEARGI</sequence>
<dbReference type="Gene3D" id="3.40.190.10">
    <property type="entry name" value="Periplasmic binding protein-like II"/>
    <property type="match status" value="2"/>
</dbReference>
<dbReference type="EMBL" id="JAWIIV010000009">
    <property type="protein sequence ID" value="MEC4720006.1"/>
    <property type="molecule type" value="Genomic_DNA"/>
</dbReference>
<reference evidence="6 7" key="1">
    <citation type="submission" date="2023-10" db="EMBL/GenBank/DDBJ databases">
        <title>Noviherbaspirillum sp. CPCC 100848 genome assembly.</title>
        <authorList>
            <person name="Li X.Y."/>
            <person name="Fang X.M."/>
        </authorList>
    </citation>
    <scope>NUCLEOTIDE SEQUENCE [LARGE SCALE GENOMIC DNA]</scope>
    <source>
        <strain evidence="6 7">CPCC 100848</strain>
    </source>
</reference>
<evidence type="ECO:0000256" key="4">
    <source>
        <dbReference type="ARBA" id="ARBA00023163"/>
    </source>
</evidence>
<name>A0ABU6J983_9BURK</name>
<dbReference type="Gene3D" id="1.10.10.10">
    <property type="entry name" value="Winged helix-like DNA-binding domain superfamily/Winged helix DNA-binding domain"/>
    <property type="match status" value="1"/>
</dbReference>
<dbReference type="InterPro" id="IPR036390">
    <property type="entry name" value="WH_DNA-bd_sf"/>
</dbReference>
<dbReference type="CDD" id="cd08432">
    <property type="entry name" value="PBP2_GcdR_TrpI_HvrB_AmpR_like"/>
    <property type="match status" value="1"/>
</dbReference>
<evidence type="ECO:0000256" key="2">
    <source>
        <dbReference type="ARBA" id="ARBA00023015"/>
    </source>
</evidence>
<accession>A0ABU6J983</accession>
<dbReference type="InterPro" id="IPR058163">
    <property type="entry name" value="LysR-type_TF_proteobact-type"/>
</dbReference>
<organism evidence="6 7">
    <name type="scientific">Noviherbaspirillum album</name>
    <dbReference type="NCBI Taxonomy" id="3080276"/>
    <lineage>
        <taxon>Bacteria</taxon>
        <taxon>Pseudomonadati</taxon>
        <taxon>Pseudomonadota</taxon>
        <taxon>Betaproteobacteria</taxon>
        <taxon>Burkholderiales</taxon>
        <taxon>Oxalobacteraceae</taxon>
        <taxon>Noviherbaspirillum</taxon>
    </lineage>
</organism>
<keyword evidence="3" id="KW-0238">DNA-binding</keyword>
<dbReference type="PROSITE" id="PS50931">
    <property type="entry name" value="HTH_LYSR"/>
    <property type="match status" value="1"/>
</dbReference>
<evidence type="ECO:0000259" key="5">
    <source>
        <dbReference type="PROSITE" id="PS50931"/>
    </source>
</evidence>
<dbReference type="RefSeq" id="WP_326506721.1">
    <property type="nucleotide sequence ID" value="NZ_JAWIIV010000009.1"/>
</dbReference>
<keyword evidence="2" id="KW-0805">Transcription regulation</keyword>
<dbReference type="InterPro" id="IPR036388">
    <property type="entry name" value="WH-like_DNA-bd_sf"/>
</dbReference>
<evidence type="ECO:0000256" key="3">
    <source>
        <dbReference type="ARBA" id="ARBA00023125"/>
    </source>
</evidence>
<proteinExistence type="inferred from homology"/>
<dbReference type="SUPFAM" id="SSF46785">
    <property type="entry name" value="Winged helix' DNA-binding domain"/>
    <property type="match status" value="1"/>
</dbReference>
<dbReference type="InterPro" id="IPR000847">
    <property type="entry name" value="LysR_HTH_N"/>
</dbReference>
<dbReference type="NCBIfam" id="NF008352">
    <property type="entry name" value="PRK11139.1"/>
    <property type="match status" value="1"/>
</dbReference>
<dbReference type="InterPro" id="IPR005119">
    <property type="entry name" value="LysR_subst-bd"/>
</dbReference>
<dbReference type="PANTHER" id="PTHR30537:SF26">
    <property type="entry name" value="GLYCINE CLEAVAGE SYSTEM TRANSCRIPTIONAL ACTIVATOR"/>
    <property type="match status" value="1"/>
</dbReference>
<comment type="similarity">
    <text evidence="1">Belongs to the LysR transcriptional regulatory family.</text>
</comment>
<dbReference type="Pfam" id="PF00126">
    <property type="entry name" value="HTH_1"/>
    <property type="match status" value="1"/>
</dbReference>
<dbReference type="SUPFAM" id="SSF53850">
    <property type="entry name" value="Periplasmic binding protein-like II"/>
    <property type="match status" value="1"/>
</dbReference>